<reference evidence="2" key="1">
    <citation type="journal article" date="2017" name="Science">
        <title>Giant viruses with an expanded complement of translation system components.</title>
        <authorList>
            <person name="Schulz F."/>
            <person name="Yutin N."/>
            <person name="Ivanova N.N."/>
            <person name="Ortega D.R."/>
            <person name="Lee T.K."/>
            <person name="Vierheilig J."/>
            <person name="Daims H."/>
            <person name="Horn M."/>
            <person name="Wagner M."/>
            <person name="Jensen G.J."/>
            <person name="Kyrpides N.C."/>
            <person name="Koonin E.V."/>
            <person name="Woyke T."/>
        </authorList>
    </citation>
    <scope>NUCLEOTIDE SEQUENCE</scope>
    <source>
        <strain evidence="2">KNV1</strain>
    </source>
</reference>
<sequence>MALLKWEDDNCYYIIYGEIGDLYLDVKYDNIIFTTNLDGIISKKDVSFISAEYPDGMFHDPPDPESITIKLQNEELYLQPKYKPWHLRSEENPWSTLGYDMVVLADELLDYDIDPDNNEDFINIVRNQAGTIYTIAEELKKNGNVINNNDDIIKLVYENIRIVDTLKGKDILSLVNEINNSHDKIKEITGTTNNQIKTLEEKNKQLELQLKEYQEKVEKQNKKYEDEISKLTTSRQKINSELDTLVQERTTFKNSILESIKNTLAKF</sequence>
<gene>
    <name evidence="2" type="ORF">Klosneuvirus_1_314</name>
</gene>
<proteinExistence type="predicted"/>
<keyword evidence="1" id="KW-0175">Coiled coil</keyword>
<feature type="coiled-coil region" evidence="1">
    <location>
        <begin position="189"/>
        <end position="248"/>
    </location>
</feature>
<evidence type="ECO:0000313" key="2">
    <source>
        <dbReference type="EMBL" id="ARF11457.1"/>
    </source>
</evidence>
<accession>A0A1V0SIB8</accession>
<dbReference type="EMBL" id="KY684108">
    <property type="protein sequence ID" value="ARF11457.1"/>
    <property type="molecule type" value="Genomic_DNA"/>
</dbReference>
<protein>
    <submittedName>
        <fullName evidence="2">Uncharacterized protein</fullName>
    </submittedName>
</protein>
<name>A0A1V0SIB8_9VIRU</name>
<evidence type="ECO:0000256" key="1">
    <source>
        <dbReference type="SAM" id="Coils"/>
    </source>
</evidence>
<organism evidence="2">
    <name type="scientific">Klosneuvirus KNV1</name>
    <dbReference type="NCBI Taxonomy" id="1977640"/>
    <lineage>
        <taxon>Viruses</taxon>
        <taxon>Varidnaviria</taxon>
        <taxon>Bamfordvirae</taxon>
        <taxon>Nucleocytoviricota</taxon>
        <taxon>Megaviricetes</taxon>
        <taxon>Imitervirales</taxon>
        <taxon>Mimiviridae</taxon>
        <taxon>Klosneuvirinae</taxon>
        <taxon>Klosneuvirus</taxon>
    </lineage>
</organism>